<keyword evidence="15" id="KW-1133">Transmembrane helix</keyword>
<keyword evidence="9 14" id="KW-0560">Oxidoreductase</keyword>
<dbReference type="InterPro" id="IPR017972">
    <property type="entry name" value="Cyt_P450_CS"/>
</dbReference>
<dbReference type="GO" id="GO:0005506">
    <property type="term" value="F:iron ion binding"/>
    <property type="evidence" value="ECO:0007669"/>
    <property type="project" value="InterPro"/>
</dbReference>
<protein>
    <recommendedName>
        <fullName evidence="17">Cytochrome P450</fullName>
    </recommendedName>
</protein>
<evidence type="ECO:0000256" key="12">
    <source>
        <dbReference type="ARBA" id="ARBA00023136"/>
    </source>
</evidence>
<evidence type="ECO:0000256" key="9">
    <source>
        <dbReference type="ARBA" id="ARBA00023002"/>
    </source>
</evidence>
<evidence type="ECO:0000256" key="13">
    <source>
        <dbReference type="PIRSR" id="PIRSR602401-1"/>
    </source>
</evidence>
<dbReference type="InterPro" id="IPR002401">
    <property type="entry name" value="Cyt_P450_E_grp-I"/>
</dbReference>
<keyword evidence="11 14" id="KW-0503">Monooxygenase</keyword>
<reference evidence="16" key="1">
    <citation type="submission" date="2015-11" db="EMBL/GenBank/DDBJ databases">
        <title>De novo transcriptome assembly of four potential Pierce s Disease insect vectors from Arizona vineyards.</title>
        <authorList>
            <person name="Tassone E.E."/>
        </authorList>
    </citation>
    <scope>NUCLEOTIDE SEQUENCE</scope>
</reference>
<accession>A0A1B6HEW4</accession>
<evidence type="ECO:0000256" key="15">
    <source>
        <dbReference type="SAM" id="Phobius"/>
    </source>
</evidence>
<dbReference type="PROSITE" id="PS00086">
    <property type="entry name" value="CYTOCHROME_P450"/>
    <property type="match status" value="1"/>
</dbReference>
<dbReference type="PANTHER" id="PTHR24291:SF189">
    <property type="entry name" value="CYTOCHROME P450 4C3-RELATED"/>
    <property type="match status" value="1"/>
</dbReference>
<keyword evidence="7" id="KW-0256">Endoplasmic reticulum</keyword>
<evidence type="ECO:0008006" key="17">
    <source>
        <dbReference type="Google" id="ProtNLM"/>
    </source>
</evidence>
<dbReference type="SUPFAM" id="SSF48264">
    <property type="entry name" value="Cytochrome P450"/>
    <property type="match status" value="1"/>
</dbReference>
<dbReference type="PRINTS" id="PR00463">
    <property type="entry name" value="EP450I"/>
</dbReference>
<dbReference type="Gene3D" id="1.10.630.10">
    <property type="entry name" value="Cytochrome P450"/>
    <property type="match status" value="1"/>
</dbReference>
<dbReference type="GO" id="GO:0004497">
    <property type="term" value="F:monooxygenase activity"/>
    <property type="evidence" value="ECO:0007669"/>
    <property type="project" value="UniProtKB-KW"/>
</dbReference>
<feature type="binding site" description="axial binding residue" evidence="13">
    <location>
        <position position="446"/>
    </location>
    <ligand>
        <name>heme</name>
        <dbReference type="ChEBI" id="CHEBI:30413"/>
    </ligand>
    <ligandPart>
        <name>Fe</name>
        <dbReference type="ChEBI" id="CHEBI:18248"/>
    </ligandPart>
</feature>
<keyword evidence="6 13" id="KW-0479">Metal-binding</keyword>
<evidence type="ECO:0000256" key="5">
    <source>
        <dbReference type="ARBA" id="ARBA00022617"/>
    </source>
</evidence>
<dbReference type="EMBL" id="GECU01034478">
    <property type="protein sequence ID" value="JAS73228.1"/>
    <property type="molecule type" value="Transcribed_RNA"/>
</dbReference>
<comment type="cofactor">
    <cofactor evidence="1 13">
        <name>heme</name>
        <dbReference type="ChEBI" id="CHEBI:30413"/>
    </cofactor>
</comment>
<feature type="transmembrane region" description="Helical" evidence="15">
    <location>
        <begin position="6"/>
        <end position="25"/>
    </location>
</feature>
<evidence type="ECO:0000256" key="2">
    <source>
        <dbReference type="ARBA" id="ARBA00004174"/>
    </source>
</evidence>
<keyword evidence="10 13" id="KW-0408">Iron</keyword>
<dbReference type="PANTHER" id="PTHR24291">
    <property type="entry name" value="CYTOCHROME P450 FAMILY 4"/>
    <property type="match status" value="1"/>
</dbReference>
<keyword evidence="5 13" id="KW-0349">Heme</keyword>
<comment type="subcellular location">
    <subcellularLocation>
        <location evidence="3">Endoplasmic reticulum membrane</location>
        <topology evidence="3">Peripheral membrane protein</topology>
    </subcellularLocation>
    <subcellularLocation>
        <location evidence="2">Microsome membrane</location>
        <topology evidence="2">Peripheral membrane protein</topology>
    </subcellularLocation>
</comment>
<dbReference type="GO" id="GO:0016705">
    <property type="term" value="F:oxidoreductase activity, acting on paired donors, with incorporation or reduction of molecular oxygen"/>
    <property type="evidence" value="ECO:0007669"/>
    <property type="project" value="InterPro"/>
</dbReference>
<dbReference type="AlphaFoldDB" id="A0A1B6HEW4"/>
<evidence type="ECO:0000313" key="16">
    <source>
        <dbReference type="EMBL" id="JAS73228.1"/>
    </source>
</evidence>
<name>A0A1B6HEW4_9HEMI</name>
<dbReference type="InterPro" id="IPR050196">
    <property type="entry name" value="Cytochrome_P450_Monoox"/>
</dbReference>
<evidence type="ECO:0000256" key="6">
    <source>
        <dbReference type="ARBA" id="ARBA00022723"/>
    </source>
</evidence>
<dbReference type="Pfam" id="PF00067">
    <property type="entry name" value="p450"/>
    <property type="match status" value="1"/>
</dbReference>
<keyword evidence="8" id="KW-0492">Microsome</keyword>
<evidence type="ECO:0000256" key="8">
    <source>
        <dbReference type="ARBA" id="ARBA00022848"/>
    </source>
</evidence>
<comment type="similarity">
    <text evidence="4 14">Belongs to the cytochrome P450 family.</text>
</comment>
<dbReference type="GO" id="GO:0020037">
    <property type="term" value="F:heme binding"/>
    <property type="evidence" value="ECO:0007669"/>
    <property type="project" value="InterPro"/>
</dbReference>
<keyword evidence="15" id="KW-0812">Transmembrane</keyword>
<evidence type="ECO:0000256" key="1">
    <source>
        <dbReference type="ARBA" id="ARBA00001971"/>
    </source>
</evidence>
<keyword evidence="12 15" id="KW-0472">Membrane</keyword>
<sequence length="499" mass="56982">MTFPPLPALLILISLLLLLVVYVRFRLRYGQVLAIAAKLPCPPTWPVLGNLPSLLLYGVNVSSSKNILRIAEHFKGIFCVWIGPVPIFVIKDPADVQVILNSSATLERNDRYVSFKTFMGNGLLSAPVSIWKKYRKLINPIMRPSNVEHFLHVFNDVGRKLSDKFSVSSLPTDHSDEIFDMALDAIIRTAISKKEFPNETKRDVKYLIHSVPDILMARIFKIWLQIDWLFKLLYRKELKLIFEKLENLLDTVNKGVKAEGEIRTRVPESDESSKRMSGLTLMDVICDNLPVITEYHNWRDEVMTLLATGTDTIVGSLSFLLVTLGNFPEVQDKIIEEVQGVMGDMDRDVTVADVNAMTYLNQVILESIRLHGSVSAISRKATKEIKLSECTLPAGSRIVLVLLTMGYDRERFPDPEQFLPERFSPEKQKERHNYSFLPFGGGPRNCIGKTYAMIMMKTVLVHVLRRLRVKSHTKLSDIQYEVRVVIHHRFPLLVTFHPR</sequence>
<dbReference type="GO" id="GO:0005789">
    <property type="term" value="C:endoplasmic reticulum membrane"/>
    <property type="evidence" value="ECO:0007669"/>
    <property type="project" value="UniProtKB-SubCell"/>
</dbReference>
<dbReference type="InterPro" id="IPR001128">
    <property type="entry name" value="Cyt_P450"/>
</dbReference>
<evidence type="ECO:0000256" key="7">
    <source>
        <dbReference type="ARBA" id="ARBA00022824"/>
    </source>
</evidence>
<dbReference type="InterPro" id="IPR036396">
    <property type="entry name" value="Cyt_P450_sf"/>
</dbReference>
<dbReference type="PRINTS" id="PR00385">
    <property type="entry name" value="P450"/>
</dbReference>
<gene>
    <name evidence="16" type="ORF">g.28449</name>
</gene>
<evidence type="ECO:0000256" key="11">
    <source>
        <dbReference type="ARBA" id="ARBA00023033"/>
    </source>
</evidence>
<evidence type="ECO:0000256" key="4">
    <source>
        <dbReference type="ARBA" id="ARBA00010617"/>
    </source>
</evidence>
<evidence type="ECO:0000256" key="10">
    <source>
        <dbReference type="ARBA" id="ARBA00023004"/>
    </source>
</evidence>
<evidence type="ECO:0000256" key="14">
    <source>
        <dbReference type="RuleBase" id="RU000461"/>
    </source>
</evidence>
<organism evidence="16">
    <name type="scientific">Homalodisca liturata</name>
    <dbReference type="NCBI Taxonomy" id="320908"/>
    <lineage>
        <taxon>Eukaryota</taxon>
        <taxon>Metazoa</taxon>
        <taxon>Ecdysozoa</taxon>
        <taxon>Arthropoda</taxon>
        <taxon>Hexapoda</taxon>
        <taxon>Insecta</taxon>
        <taxon>Pterygota</taxon>
        <taxon>Neoptera</taxon>
        <taxon>Paraneoptera</taxon>
        <taxon>Hemiptera</taxon>
        <taxon>Auchenorrhyncha</taxon>
        <taxon>Membracoidea</taxon>
        <taxon>Cicadellidae</taxon>
        <taxon>Cicadellinae</taxon>
        <taxon>Proconiini</taxon>
        <taxon>Homalodisca</taxon>
    </lineage>
</organism>
<proteinExistence type="inferred from homology"/>
<evidence type="ECO:0000256" key="3">
    <source>
        <dbReference type="ARBA" id="ARBA00004406"/>
    </source>
</evidence>